<name>A0A1Q8Y9C7_9BURK</name>
<evidence type="ECO:0000313" key="1">
    <source>
        <dbReference type="EMBL" id="OLP04480.1"/>
    </source>
</evidence>
<dbReference type="RefSeq" id="WP_139313475.1">
    <property type="nucleotide sequence ID" value="NZ_MSYM01000020.1"/>
</dbReference>
<comment type="caution">
    <text evidence="1">The sequence shown here is derived from an EMBL/GenBank/DDBJ whole genome shotgun (WGS) entry which is preliminary data.</text>
</comment>
<dbReference type="AlphaFoldDB" id="A0A1Q8Y9C7"/>
<accession>A0A1Q8Y9C7</accession>
<evidence type="ECO:0000313" key="2">
    <source>
        <dbReference type="Proteomes" id="UP000185911"/>
    </source>
</evidence>
<organism evidence="1 2">
    <name type="scientific">Rhodoferax antarcticus ANT.BR</name>
    <dbReference type="NCBI Taxonomy" id="1111071"/>
    <lineage>
        <taxon>Bacteria</taxon>
        <taxon>Pseudomonadati</taxon>
        <taxon>Pseudomonadota</taxon>
        <taxon>Betaproteobacteria</taxon>
        <taxon>Burkholderiales</taxon>
        <taxon>Comamonadaceae</taxon>
        <taxon>Rhodoferax</taxon>
    </lineage>
</organism>
<protein>
    <submittedName>
        <fullName evidence="1">Uncharacterized protein</fullName>
    </submittedName>
</protein>
<dbReference type="Proteomes" id="UP000185911">
    <property type="component" value="Unassembled WGS sequence"/>
</dbReference>
<gene>
    <name evidence="1" type="ORF">BLL52_4125</name>
</gene>
<proteinExistence type="predicted"/>
<keyword evidence="2" id="KW-1185">Reference proteome</keyword>
<reference evidence="1 2" key="1">
    <citation type="submission" date="2017-01" db="EMBL/GenBank/DDBJ databases">
        <title>Genome sequence of Rhodoferax antarcticus ANT.BR, a psychrophilic purple nonsulfur bacterium from an Antarctic microbial mat.</title>
        <authorList>
            <person name="Baker J."/>
            <person name="Riester C."/>
            <person name="Skinner B."/>
            <person name="Newell A."/>
            <person name="Swingley W."/>
            <person name="Madigan M."/>
            <person name="Jung D."/>
            <person name="Asao M."/>
            <person name="Chen M."/>
            <person name="Loughlin P."/>
            <person name="Pan H."/>
            <person name="Lin S."/>
            <person name="Li N."/>
            <person name="Shaw J."/>
            <person name="Prado M."/>
            <person name="Sherman C."/>
            <person name="Li X."/>
            <person name="Tang J."/>
            <person name="Blankenship R."/>
            <person name="Zhao T."/>
            <person name="Touchman J."/>
            <person name="Sattley M."/>
        </authorList>
    </citation>
    <scope>NUCLEOTIDE SEQUENCE [LARGE SCALE GENOMIC DNA]</scope>
    <source>
        <strain evidence="1 2">ANT.BR</strain>
    </source>
</reference>
<dbReference type="EMBL" id="MSYM01000020">
    <property type="protein sequence ID" value="OLP04480.1"/>
    <property type="molecule type" value="Genomic_DNA"/>
</dbReference>
<sequence>MKSNPSLSDFPAAMVLACEAAIAAKLFYEDEFKAFVFKHMGGFGCESVLIVTLTLDEQVAAKDLWQSNRVLSKQLAAKVVASPRGHYALVRMILEGGRVSTKAYVSDGCGEGLATGGSFDSHDSDPLGQKVLERMIGYEIYQCRKAVEARNFQALCVDAIDRFKLAVGFVHKGAFSCGSGIFSTVVISEVFSESGSVKLHMTKRGSAKRYELTLGAHVFAERANLFAPV</sequence>